<name>A0A562L0J5_9GAMM</name>
<evidence type="ECO:0000313" key="2">
    <source>
        <dbReference type="Proteomes" id="UP000315167"/>
    </source>
</evidence>
<comment type="caution">
    <text evidence="1">The sequence shown here is derived from an EMBL/GenBank/DDBJ whole genome shotgun (WGS) entry which is preliminary data.</text>
</comment>
<keyword evidence="2" id="KW-1185">Reference proteome</keyword>
<sequence>MSALPAAVMEQARAAIDPTEDDRRIDTSVSCSRCDAVCCRLTVVVMPEDNVPEHLVDRTSQGLSVMARGEEGWCVAVDPLHLRCTIYDQRPGICRKFAMGSAYCRDERKKYREENARAIPLALY</sequence>
<dbReference type="EMBL" id="VLKN01000006">
    <property type="protein sequence ID" value="TWI00994.1"/>
    <property type="molecule type" value="Genomic_DNA"/>
</dbReference>
<organism evidence="1 2">
    <name type="scientific">Luteimonas cucumeris</name>
    <dbReference type="NCBI Taxonomy" id="985012"/>
    <lineage>
        <taxon>Bacteria</taxon>
        <taxon>Pseudomonadati</taxon>
        <taxon>Pseudomonadota</taxon>
        <taxon>Gammaproteobacteria</taxon>
        <taxon>Lysobacterales</taxon>
        <taxon>Lysobacteraceae</taxon>
        <taxon>Luteimonas</taxon>
    </lineage>
</organism>
<accession>A0A562L0J5</accession>
<dbReference type="AlphaFoldDB" id="A0A562L0J5"/>
<protein>
    <submittedName>
        <fullName evidence="1">Putative zinc-or iron-chelating protein</fullName>
    </submittedName>
</protein>
<dbReference type="Pfam" id="PF03692">
    <property type="entry name" value="CxxCxxCC"/>
    <property type="match status" value="1"/>
</dbReference>
<proteinExistence type="predicted"/>
<dbReference type="InterPro" id="IPR005358">
    <property type="entry name" value="Puta_zinc/iron-chelating_dom"/>
</dbReference>
<reference evidence="1 2" key="1">
    <citation type="journal article" date="2015" name="Stand. Genomic Sci.">
        <title>Genomic Encyclopedia of Bacterial and Archaeal Type Strains, Phase III: the genomes of soil and plant-associated and newly described type strains.</title>
        <authorList>
            <person name="Whitman W.B."/>
            <person name="Woyke T."/>
            <person name="Klenk H.P."/>
            <person name="Zhou Y."/>
            <person name="Lilburn T.G."/>
            <person name="Beck B.J."/>
            <person name="De Vos P."/>
            <person name="Vandamme P."/>
            <person name="Eisen J.A."/>
            <person name="Garrity G."/>
            <person name="Hugenholtz P."/>
            <person name="Kyrpides N.C."/>
        </authorList>
    </citation>
    <scope>NUCLEOTIDE SEQUENCE [LARGE SCALE GENOMIC DNA]</scope>
    <source>
        <strain evidence="1 2">CGMCC 1.10821</strain>
    </source>
</reference>
<dbReference type="Proteomes" id="UP000315167">
    <property type="component" value="Unassembled WGS sequence"/>
</dbReference>
<evidence type="ECO:0000313" key="1">
    <source>
        <dbReference type="EMBL" id="TWI00994.1"/>
    </source>
</evidence>
<gene>
    <name evidence="1" type="ORF">IP90_02616</name>
</gene>